<gene>
    <name evidence="2" type="ORF">DES53_101392</name>
</gene>
<comment type="caution">
    <text evidence="2">The sequence shown here is derived from an EMBL/GenBank/DDBJ whole genome shotgun (WGS) entry which is preliminary data.</text>
</comment>
<evidence type="ECO:0000313" key="3">
    <source>
        <dbReference type="Proteomes" id="UP000253426"/>
    </source>
</evidence>
<name>A0A366HVT2_9BACT</name>
<proteinExistence type="predicted"/>
<dbReference type="RefSeq" id="WP_113956517.1">
    <property type="nucleotide sequence ID" value="NZ_QNRR01000001.1"/>
</dbReference>
<dbReference type="EMBL" id="QNRR01000001">
    <property type="protein sequence ID" value="RBP47595.1"/>
    <property type="molecule type" value="Genomic_DNA"/>
</dbReference>
<evidence type="ECO:0000313" key="2">
    <source>
        <dbReference type="EMBL" id="RBP47595.1"/>
    </source>
</evidence>
<organism evidence="2 3">
    <name type="scientific">Roseimicrobium gellanilyticum</name>
    <dbReference type="NCBI Taxonomy" id="748857"/>
    <lineage>
        <taxon>Bacteria</taxon>
        <taxon>Pseudomonadati</taxon>
        <taxon>Verrucomicrobiota</taxon>
        <taxon>Verrucomicrobiia</taxon>
        <taxon>Verrucomicrobiales</taxon>
        <taxon>Verrucomicrobiaceae</taxon>
        <taxon>Roseimicrobium</taxon>
    </lineage>
</organism>
<sequence length="324" mass="36737">MTALSRHLRIASALVLLGVAVPLSAQTQLDPARAAAATPTDAATQALIRAQEEATSAGLDSENAYAPASPGDSDLGDQLILKRLEKVQPFTAWLDSSVFWTDNAANVSNGEIDDWFYVGGVNISWQQRLKGRFYGDAYIGQHWYRYDELDALDYENGEASLGLIVLAPELANSVFFLNYYYQRITQGLDDSPIYDTHNIRFGAQKTFLIDRLNSVNLSLMSSFSVDAEPDVLRRHEQSLHVGYNFKITRELLLSLTYRLIYYDYFNLEDREDWYQNFGAYVTWRPKKYLELSAGYNFTLNKSNIDAFEYEAQLAGPSVVLKYQF</sequence>
<feature type="signal peptide" evidence="1">
    <location>
        <begin position="1"/>
        <end position="25"/>
    </location>
</feature>
<keyword evidence="1" id="KW-0732">Signal</keyword>
<keyword evidence="3" id="KW-1185">Reference proteome</keyword>
<reference evidence="2 3" key="1">
    <citation type="submission" date="2018-06" db="EMBL/GenBank/DDBJ databases">
        <title>Genomic Encyclopedia of Type Strains, Phase IV (KMG-IV): sequencing the most valuable type-strain genomes for metagenomic binning, comparative biology and taxonomic classification.</title>
        <authorList>
            <person name="Goeker M."/>
        </authorList>
    </citation>
    <scope>NUCLEOTIDE SEQUENCE [LARGE SCALE GENOMIC DNA]</scope>
    <source>
        <strain evidence="2 3">DSM 25532</strain>
    </source>
</reference>
<protein>
    <submittedName>
        <fullName evidence="2">Putative beta-barrel porin 2</fullName>
    </submittedName>
</protein>
<accession>A0A366HVT2</accession>
<evidence type="ECO:0000256" key="1">
    <source>
        <dbReference type="SAM" id="SignalP"/>
    </source>
</evidence>
<feature type="chain" id="PRO_5016875612" evidence="1">
    <location>
        <begin position="26"/>
        <end position="324"/>
    </location>
</feature>
<dbReference type="AlphaFoldDB" id="A0A366HVT2"/>
<dbReference type="OrthoDB" id="181926at2"/>
<dbReference type="Proteomes" id="UP000253426">
    <property type="component" value="Unassembled WGS sequence"/>
</dbReference>